<organism evidence="2">
    <name type="scientific">Mycobacterium phage Pharb</name>
    <dbReference type="NCBI Taxonomy" id="3136626"/>
    <lineage>
        <taxon>Viruses</taxon>
    </lineage>
</organism>
<feature type="transmembrane region" description="Helical" evidence="1">
    <location>
        <begin position="77"/>
        <end position="97"/>
    </location>
</feature>
<dbReference type="Pfam" id="PF10935">
    <property type="entry name" value="DUF2637"/>
    <property type="match status" value="1"/>
</dbReference>
<keyword evidence="1" id="KW-0472">Membrane</keyword>
<proteinExistence type="predicted"/>
<reference evidence="2" key="1">
    <citation type="submission" date="2024-04" db="EMBL/GenBank/DDBJ databases">
        <authorList>
            <person name="Bains C."/>
            <person name="Hallett B."/>
            <person name="Lee H."/>
            <person name="Redzematovic E."/>
            <person name="Hutchison K.W."/>
            <person name="Molloy S.D."/>
            <person name="Viland M.D."/>
            <person name="Lewis C.M."/>
            <person name="Garlena R.A."/>
            <person name="Russell D.A."/>
            <person name="Jacobs-Sera D."/>
            <person name="Hatfull G.F."/>
        </authorList>
    </citation>
    <scope>NUCLEOTIDE SEQUENCE</scope>
</reference>
<name>A0AAU8GPL6_9VIRU</name>
<feature type="transmembrane region" description="Helical" evidence="1">
    <location>
        <begin position="47"/>
        <end position="65"/>
    </location>
</feature>
<dbReference type="EMBL" id="PP750966">
    <property type="protein sequence ID" value="XCH43688.1"/>
    <property type="molecule type" value="Genomic_DNA"/>
</dbReference>
<dbReference type="InterPro" id="IPR021235">
    <property type="entry name" value="DUF2637"/>
</dbReference>
<feature type="transmembrane region" description="Helical" evidence="1">
    <location>
        <begin position="20"/>
        <end position="41"/>
    </location>
</feature>
<keyword evidence="1" id="KW-1133">Transmembrane helix</keyword>
<gene>
    <name evidence="2" type="primary">80</name>
    <name evidence="2" type="ORF">SEA_PHARB_80</name>
</gene>
<protein>
    <submittedName>
        <fullName evidence="2">Helix-turn-helix DNA binding domain</fullName>
    </submittedName>
</protein>
<evidence type="ECO:0000313" key="2">
    <source>
        <dbReference type="EMBL" id="XCH43688.1"/>
    </source>
</evidence>
<feature type="transmembrane region" description="Helical" evidence="1">
    <location>
        <begin position="117"/>
        <end position="140"/>
    </location>
</feature>
<accession>A0AAU8GPL6</accession>
<evidence type="ECO:0000256" key="1">
    <source>
        <dbReference type="SAM" id="Phobius"/>
    </source>
</evidence>
<keyword evidence="1" id="KW-0812">Transmembrane</keyword>
<sequence length="294" mass="30380">MSAPSRLGDRTPREQATRFFRGWLAAGVAASILGNVTHALLNTSAGSPVVAAALAAVAPVALLGATHGVHKLVQSRIIGGAYAASLWITVAVASSAFALSFASLRDLAVGWGGVAPLIAWLVPVVIDLSITGSTIALLALSSAERAEVHVVEQPAPFTVDDVAQERAQVWADRAHLHTEVHAAAQAAQPDAQPDAQPVTVASLIAREADALDVETTTDPALFGVHAIAAERIVSEGVTRIDRGKVAEVLAEHAQGTAPSMIARKLSVGYSTVVRILEHHTAQPEADVEAEAVSA</sequence>